<dbReference type="Proteomes" id="UP000235392">
    <property type="component" value="Unassembled WGS sequence"/>
</dbReference>
<sequence length="79" mass="8751">MHQGGDLDVANGILIFKRVANQNPLLDMEIQMRESPMEIKDLLSESLRVASPNSEVGPLILANPQEAFHWGVGSPNWNL</sequence>
<dbReference type="EMBL" id="PGCI01000097">
    <property type="protein sequence ID" value="PLW40806.1"/>
    <property type="molecule type" value="Genomic_DNA"/>
</dbReference>
<dbReference type="EMBL" id="PGCJ01000118">
    <property type="protein sequence ID" value="PLW46558.1"/>
    <property type="molecule type" value="Genomic_DNA"/>
</dbReference>
<keyword evidence="3" id="KW-1185">Reference proteome</keyword>
<evidence type="ECO:0000313" key="1">
    <source>
        <dbReference type="EMBL" id="PLW40806.1"/>
    </source>
</evidence>
<dbReference type="AlphaFoldDB" id="A0A2N5V9B4"/>
<dbReference type="Proteomes" id="UP000235388">
    <property type="component" value="Unassembled WGS sequence"/>
</dbReference>
<evidence type="ECO:0000313" key="2">
    <source>
        <dbReference type="EMBL" id="PLW46558.1"/>
    </source>
</evidence>
<proteinExistence type="predicted"/>
<accession>A0A2N5V9B4</accession>
<organism evidence="2 3">
    <name type="scientific">Puccinia coronata f. sp. avenae</name>
    <dbReference type="NCBI Taxonomy" id="200324"/>
    <lineage>
        <taxon>Eukaryota</taxon>
        <taxon>Fungi</taxon>
        <taxon>Dikarya</taxon>
        <taxon>Basidiomycota</taxon>
        <taxon>Pucciniomycotina</taxon>
        <taxon>Pucciniomycetes</taxon>
        <taxon>Pucciniales</taxon>
        <taxon>Pucciniaceae</taxon>
        <taxon>Puccinia</taxon>
    </lineage>
</organism>
<name>A0A2N5V9B4_9BASI</name>
<evidence type="ECO:0000313" key="3">
    <source>
        <dbReference type="Proteomes" id="UP000235388"/>
    </source>
</evidence>
<gene>
    <name evidence="2" type="ORF">PCANC_08523</name>
    <name evidence="1" type="ORF">PCASD_07349</name>
</gene>
<protein>
    <submittedName>
        <fullName evidence="2">Uncharacterized protein</fullName>
    </submittedName>
</protein>
<comment type="caution">
    <text evidence="2">The sequence shown here is derived from an EMBL/GenBank/DDBJ whole genome shotgun (WGS) entry which is preliminary data.</text>
</comment>
<reference evidence="3 4" key="1">
    <citation type="submission" date="2017-11" db="EMBL/GenBank/DDBJ databases">
        <title>De novo assembly and phasing of dikaryotic genomes from two isolates of Puccinia coronata f. sp. avenae, the causal agent of oat crown rust.</title>
        <authorList>
            <person name="Miller M.E."/>
            <person name="Zhang Y."/>
            <person name="Omidvar V."/>
            <person name="Sperschneider J."/>
            <person name="Schwessinger B."/>
            <person name="Raley C."/>
            <person name="Palmer J.M."/>
            <person name="Garnica D."/>
            <person name="Upadhyaya N."/>
            <person name="Rathjen J."/>
            <person name="Taylor J.M."/>
            <person name="Park R.F."/>
            <person name="Dodds P.N."/>
            <person name="Hirsch C.D."/>
            <person name="Kianian S.F."/>
            <person name="Figueroa M."/>
        </authorList>
    </citation>
    <scope>NUCLEOTIDE SEQUENCE [LARGE SCALE GENOMIC DNA]</scope>
    <source>
        <strain evidence="2">12NC29</strain>
        <strain evidence="1">12SD80</strain>
    </source>
</reference>
<evidence type="ECO:0000313" key="4">
    <source>
        <dbReference type="Proteomes" id="UP000235392"/>
    </source>
</evidence>